<dbReference type="RefSeq" id="XP_019095594.1">
    <property type="nucleotide sequence ID" value="XM_019240049.1"/>
</dbReference>
<protein>
    <submittedName>
        <fullName evidence="2">Uncharacterized protein LOC109130474</fullName>
    </submittedName>
</protein>
<dbReference type="Proteomes" id="UP000694864">
    <property type="component" value="Chromosome 3"/>
</dbReference>
<organism evidence="1 2">
    <name type="scientific">Camelina sativa</name>
    <name type="common">False flax</name>
    <name type="synonym">Myagrum sativum</name>
    <dbReference type="NCBI Taxonomy" id="90675"/>
    <lineage>
        <taxon>Eukaryota</taxon>
        <taxon>Viridiplantae</taxon>
        <taxon>Streptophyta</taxon>
        <taxon>Embryophyta</taxon>
        <taxon>Tracheophyta</taxon>
        <taxon>Spermatophyta</taxon>
        <taxon>Magnoliopsida</taxon>
        <taxon>eudicotyledons</taxon>
        <taxon>Gunneridae</taxon>
        <taxon>Pentapetalae</taxon>
        <taxon>rosids</taxon>
        <taxon>malvids</taxon>
        <taxon>Brassicales</taxon>
        <taxon>Brassicaceae</taxon>
        <taxon>Camelineae</taxon>
        <taxon>Camelina</taxon>
    </lineage>
</organism>
<sequence>MATIFQKYEEISGQKVNYDKSLIIFGLKIQRLQRHLKIYNVGGGGKYLGLPEQFGRKNVEMFQYIVDRVKERTEGWSFKYLSPARKEILIKSVALALPVYSMNCFLLPLSICEEIQSVLATFWWGKEKGRRQLPWVAWDKMTLPKSEGGLGFKELHEFNRSLLAKQAWRIMNNPQSLLARLYKGMYHPNSSYLQTVIGPRSSYNWKSIQYGKELLQVGLQVKIGNCQTTKIWEDPWLPTLPPRPASRPVIDASWTVSDLWWED</sequence>
<gene>
    <name evidence="2" type="primary">LOC109130474</name>
</gene>
<reference evidence="1" key="1">
    <citation type="journal article" date="2014" name="Nat. Commun.">
        <title>The emerging biofuel crop Camelina sativa retains a highly undifferentiated hexaploid genome structure.</title>
        <authorList>
            <person name="Kagale S."/>
            <person name="Koh C."/>
            <person name="Nixon J."/>
            <person name="Bollina V."/>
            <person name="Clarke W.E."/>
            <person name="Tuteja R."/>
            <person name="Spillane C."/>
            <person name="Robinson S.J."/>
            <person name="Links M.G."/>
            <person name="Clarke C."/>
            <person name="Higgins E.E."/>
            <person name="Huebert T."/>
            <person name="Sharpe A.G."/>
            <person name="Parkin I.A."/>
        </authorList>
    </citation>
    <scope>NUCLEOTIDE SEQUENCE [LARGE SCALE GENOMIC DNA]</scope>
    <source>
        <strain evidence="1">cv. DH55</strain>
    </source>
</reference>
<dbReference type="PANTHER" id="PTHR33116:SF86">
    <property type="entry name" value="REVERSE TRANSCRIPTASE DOMAIN-CONTAINING PROTEIN"/>
    <property type="match status" value="1"/>
</dbReference>
<dbReference type="GeneID" id="109130474"/>
<keyword evidence="1" id="KW-1185">Reference proteome</keyword>
<evidence type="ECO:0000313" key="1">
    <source>
        <dbReference type="Proteomes" id="UP000694864"/>
    </source>
</evidence>
<evidence type="ECO:0000313" key="2">
    <source>
        <dbReference type="RefSeq" id="XP_019095594.1"/>
    </source>
</evidence>
<reference evidence="2" key="2">
    <citation type="submission" date="2025-08" db="UniProtKB">
        <authorList>
            <consortium name="RefSeq"/>
        </authorList>
    </citation>
    <scope>IDENTIFICATION</scope>
    <source>
        <tissue evidence="2">Leaf</tissue>
    </source>
</reference>
<proteinExistence type="predicted"/>
<name>A0ABM1R9A6_CAMSA</name>
<dbReference type="PANTHER" id="PTHR33116">
    <property type="entry name" value="REVERSE TRANSCRIPTASE ZINC-BINDING DOMAIN-CONTAINING PROTEIN-RELATED-RELATED"/>
    <property type="match status" value="1"/>
</dbReference>
<accession>A0ABM1R9A6</accession>